<evidence type="ECO:0000256" key="9">
    <source>
        <dbReference type="ARBA" id="ARBA00023004"/>
    </source>
</evidence>
<evidence type="ECO:0000313" key="16">
    <source>
        <dbReference type="Proteomes" id="UP000242715"/>
    </source>
</evidence>
<dbReference type="OrthoDB" id="45007at2759"/>
<keyword evidence="8" id="KW-0862">Zinc</keyword>
<feature type="domain" description="Purple acid phosphatase C-terminal" evidence="13">
    <location>
        <begin position="296"/>
        <end position="334"/>
    </location>
</feature>
<evidence type="ECO:0000256" key="1">
    <source>
        <dbReference type="ARBA" id="ARBA00000032"/>
    </source>
</evidence>
<keyword evidence="7 11" id="KW-0378">Hydrolase</keyword>
<proteinExistence type="inferred from homology"/>
<gene>
    <name evidence="15" type="ORF">TSUD_269300</name>
</gene>
<dbReference type="GO" id="GO:0003993">
    <property type="term" value="F:acid phosphatase activity"/>
    <property type="evidence" value="ECO:0007669"/>
    <property type="project" value="UniProtKB-EC"/>
</dbReference>
<dbReference type="InterPro" id="IPR004843">
    <property type="entry name" value="Calcineurin-like_PHP"/>
</dbReference>
<evidence type="ECO:0000256" key="3">
    <source>
        <dbReference type="ARBA" id="ARBA00001962"/>
    </source>
</evidence>
<feature type="domain" description="Purple acid phosphatase N-terminal" evidence="14">
    <location>
        <begin position="17"/>
        <end position="108"/>
    </location>
</feature>
<dbReference type="AlphaFoldDB" id="A0A2Z6MXY4"/>
<evidence type="ECO:0000256" key="2">
    <source>
        <dbReference type="ARBA" id="ARBA00001947"/>
    </source>
</evidence>
<dbReference type="Pfam" id="PF16656">
    <property type="entry name" value="Pur_ac_phosph_N"/>
    <property type="match status" value="1"/>
</dbReference>
<evidence type="ECO:0000256" key="10">
    <source>
        <dbReference type="ARBA" id="ARBA00023180"/>
    </source>
</evidence>
<keyword evidence="16" id="KW-1185">Reference proteome</keyword>
<protein>
    <recommendedName>
        <fullName evidence="11">Purple acid phosphatase</fullName>
        <ecNumber evidence="11">3.1.3.2</ecNumber>
    </recommendedName>
</protein>
<evidence type="ECO:0000256" key="6">
    <source>
        <dbReference type="ARBA" id="ARBA00022729"/>
    </source>
</evidence>
<evidence type="ECO:0000259" key="13">
    <source>
        <dbReference type="Pfam" id="PF14008"/>
    </source>
</evidence>
<dbReference type="InterPro" id="IPR039331">
    <property type="entry name" value="PAPs-like"/>
</dbReference>
<dbReference type="GO" id="GO:0046872">
    <property type="term" value="F:metal ion binding"/>
    <property type="evidence" value="ECO:0007669"/>
    <property type="project" value="UniProtKB-KW"/>
</dbReference>
<dbReference type="CDD" id="cd00839">
    <property type="entry name" value="MPP_PAPs"/>
    <property type="match status" value="1"/>
</dbReference>
<dbReference type="InterPro" id="IPR008963">
    <property type="entry name" value="Purple_acid_Pase-like_N"/>
</dbReference>
<dbReference type="InterPro" id="IPR041792">
    <property type="entry name" value="MPP_PAP"/>
</dbReference>
<dbReference type="Pfam" id="PF00149">
    <property type="entry name" value="Metallophos"/>
    <property type="match status" value="1"/>
</dbReference>
<dbReference type="PANTHER" id="PTHR22953:SF86">
    <property type="entry name" value="PURPLE ACID PHOSPHATASE 10"/>
    <property type="match status" value="1"/>
</dbReference>
<dbReference type="SUPFAM" id="SSF56300">
    <property type="entry name" value="Metallo-dependent phosphatases"/>
    <property type="match status" value="1"/>
</dbReference>
<dbReference type="Proteomes" id="UP000242715">
    <property type="component" value="Unassembled WGS sequence"/>
</dbReference>
<comment type="cofactor">
    <cofactor evidence="2">
        <name>Zn(2+)</name>
        <dbReference type="ChEBI" id="CHEBI:29105"/>
    </cofactor>
</comment>
<name>A0A2Z6MXY4_TRISU</name>
<evidence type="ECO:0000256" key="7">
    <source>
        <dbReference type="ARBA" id="ARBA00022801"/>
    </source>
</evidence>
<dbReference type="InterPro" id="IPR025733">
    <property type="entry name" value="PAPs_C"/>
</dbReference>
<dbReference type="InterPro" id="IPR029052">
    <property type="entry name" value="Metallo-depent_PP-like"/>
</dbReference>
<dbReference type="SUPFAM" id="SSF49363">
    <property type="entry name" value="Purple acid phosphatase, N-terminal domain"/>
    <property type="match status" value="1"/>
</dbReference>
<evidence type="ECO:0000256" key="8">
    <source>
        <dbReference type="ARBA" id="ARBA00022833"/>
    </source>
</evidence>
<feature type="domain" description="Calcineurin-like phosphoesterase" evidence="12">
    <location>
        <begin position="119"/>
        <end position="280"/>
    </location>
</feature>
<evidence type="ECO:0000256" key="5">
    <source>
        <dbReference type="ARBA" id="ARBA00022723"/>
    </source>
</evidence>
<dbReference type="InterPro" id="IPR015914">
    <property type="entry name" value="PAPs_N"/>
</dbReference>
<dbReference type="EC" id="3.1.3.2" evidence="11"/>
<accession>A0A2Z6MXY4</accession>
<dbReference type="Gene3D" id="2.60.40.380">
    <property type="entry name" value="Purple acid phosphatase-like, N-terminal"/>
    <property type="match status" value="1"/>
</dbReference>
<comment type="similarity">
    <text evidence="4 11">Belongs to the metallophosphoesterase superfamily. Purple acid phosphatase family.</text>
</comment>
<dbReference type="Gene3D" id="3.60.21.10">
    <property type="match status" value="2"/>
</dbReference>
<dbReference type="FunFam" id="2.60.40.380:FF:000001">
    <property type="entry name" value="Fe(3+)-Zn(2+) purple acid phosphatase"/>
    <property type="match status" value="1"/>
</dbReference>
<keyword evidence="9" id="KW-0408">Iron</keyword>
<evidence type="ECO:0000259" key="14">
    <source>
        <dbReference type="Pfam" id="PF16656"/>
    </source>
</evidence>
<keyword evidence="10" id="KW-0325">Glycoprotein</keyword>
<comment type="cofactor">
    <cofactor evidence="3">
        <name>Fe cation</name>
        <dbReference type="ChEBI" id="CHEBI:24875"/>
    </cofactor>
</comment>
<reference evidence="16" key="1">
    <citation type="journal article" date="2017" name="Front. Plant Sci.">
        <title>Climate Clever Clovers: New Paradigm to Reduce the Environmental Footprint of Ruminants by Breeding Low Methanogenic Forages Utilizing Haplotype Variation.</title>
        <authorList>
            <person name="Kaur P."/>
            <person name="Appels R."/>
            <person name="Bayer P.E."/>
            <person name="Keeble-Gagnere G."/>
            <person name="Wang J."/>
            <person name="Hirakawa H."/>
            <person name="Shirasawa K."/>
            <person name="Vercoe P."/>
            <person name="Stefanova K."/>
            <person name="Durmic Z."/>
            <person name="Nichols P."/>
            <person name="Revell C."/>
            <person name="Isobe S.N."/>
            <person name="Edwards D."/>
            <person name="Erskine W."/>
        </authorList>
    </citation>
    <scope>NUCLEOTIDE SEQUENCE [LARGE SCALE GENOMIC DNA]</scope>
    <source>
        <strain evidence="16">cv. Daliak</strain>
    </source>
</reference>
<comment type="catalytic activity">
    <reaction evidence="1 11">
        <text>a phosphate monoester + H2O = an alcohol + phosphate</text>
        <dbReference type="Rhea" id="RHEA:15017"/>
        <dbReference type="ChEBI" id="CHEBI:15377"/>
        <dbReference type="ChEBI" id="CHEBI:30879"/>
        <dbReference type="ChEBI" id="CHEBI:43474"/>
        <dbReference type="ChEBI" id="CHEBI:67140"/>
        <dbReference type="EC" id="3.1.3.2"/>
    </reaction>
</comment>
<evidence type="ECO:0000259" key="12">
    <source>
        <dbReference type="Pfam" id="PF00149"/>
    </source>
</evidence>
<evidence type="ECO:0000256" key="4">
    <source>
        <dbReference type="ARBA" id="ARBA00008723"/>
    </source>
</evidence>
<keyword evidence="6" id="KW-0732">Signal</keyword>
<dbReference type="PANTHER" id="PTHR22953">
    <property type="entry name" value="ACID PHOSPHATASE RELATED"/>
    <property type="match status" value="1"/>
</dbReference>
<dbReference type="EMBL" id="DF973375">
    <property type="protein sequence ID" value="GAU28590.1"/>
    <property type="molecule type" value="Genomic_DNA"/>
</dbReference>
<evidence type="ECO:0000313" key="15">
    <source>
        <dbReference type="EMBL" id="GAU28590.1"/>
    </source>
</evidence>
<organism evidence="15 16">
    <name type="scientific">Trifolium subterraneum</name>
    <name type="common">Subterranean clover</name>
    <dbReference type="NCBI Taxonomy" id="3900"/>
    <lineage>
        <taxon>Eukaryota</taxon>
        <taxon>Viridiplantae</taxon>
        <taxon>Streptophyta</taxon>
        <taxon>Embryophyta</taxon>
        <taxon>Tracheophyta</taxon>
        <taxon>Spermatophyta</taxon>
        <taxon>Magnoliopsida</taxon>
        <taxon>eudicotyledons</taxon>
        <taxon>Gunneridae</taxon>
        <taxon>Pentapetalae</taxon>
        <taxon>rosids</taxon>
        <taxon>fabids</taxon>
        <taxon>Fabales</taxon>
        <taxon>Fabaceae</taxon>
        <taxon>Papilionoideae</taxon>
        <taxon>50 kb inversion clade</taxon>
        <taxon>NPAAA clade</taxon>
        <taxon>Hologalegina</taxon>
        <taxon>IRL clade</taxon>
        <taxon>Trifolieae</taxon>
        <taxon>Trifolium</taxon>
    </lineage>
</organism>
<sequence>MPLDSDVFDVPSGYNAPQQVHITQGDLEGRAVIVSWVTEDEPGSNAVRYWSENSKHKKLATGKVVTYRYFNYTSGFIHHTTIRNLKYDTKYYYEVGLGNTTRQFWFTTPPEIGPDVPYTFGLIGDLGQSFDSNTTLSHYESNPTKGQTVLFVGDLSYADNYPNHDNVRWDTWGRFAERSVAYQPWIWTVGNHEIDFAPEIGETKPFKPYSHRYRTPYKASQSTSPFWYSIKRASAHIIVLASYSAYGKYTPQYKWLEQELPKVNRTETPWLIVLMHSPWSMLSMLAMCMPMNVPMTEPQPSYSAFREASFGHAIFDIKNRTHAYYSWHRNQDGDAVEADSLWFFNRFWNPVDDSTGHGSH</sequence>
<keyword evidence="5" id="KW-0479">Metal-binding</keyword>
<dbReference type="Pfam" id="PF14008">
    <property type="entry name" value="Metallophos_C"/>
    <property type="match status" value="1"/>
</dbReference>
<evidence type="ECO:0000256" key="11">
    <source>
        <dbReference type="RuleBase" id="RU361203"/>
    </source>
</evidence>